<feature type="compositionally biased region" description="Basic and acidic residues" evidence="1">
    <location>
        <begin position="53"/>
        <end position="71"/>
    </location>
</feature>
<keyword evidence="3" id="KW-1185">Reference proteome</keyword>
<gene>
    <name evidence="2" type="ORF">V6N11_081213</name>
</gene>
<evidence type="ECO:0000256" key="1">
    <source>
        <dbReference type="SAM" id="MobiDB-lite"/>
    </source>
</evidence>
<accession>A0ABR2QJH7</accession>
<comment type="caution">
    <text evidence="2">The sequence shown here is derived from an EMBL/GenBank/DDBJ whole genome shotgun (WGS) entry which is preliminary data.</text>
</comment>
<name>A0ABR2QJH7_9ROSI</name>
<protein>
    <submittedName>
        <fullName evidence="2">Uncharacterized protein</fullName>
    </submittedName>
</protein>
<dbReference type="Proteomes" id="UP001396334">
    <property type="component" value="Unassembled WGS sequence"/>
</dbReference>
<feature type="compositionally biased region" description="Polar residues" evidence="1">
    <location>
        <begin position="72"/>
        <end position="82"/>
    </location>
</feature>
<evidence type="ECO:0000313" key="2">
    <source>
        <dbReference type="EMBL" id="KAK9000725.1"/>
    </source>
</evidence>
<evidence type="ECO:0000313" key="3">
    <source>
        <dbReference type="Proteomes" id="UP001396334"/>
    </source>
</evidence>
<feature type="region of interest" description="Disordered" evidence="1">
    <location>
        <begin position="52"/>
        <end position="82"/>
    </location>
</feature>
<organism evidence="2 3">
    <name type="scientific">Hibiscus sabdariffa</name>
    <name type="common">roselle</name>
    <dbReference type="NCBI Taxonomy" id="183260"/>
    <lineage>
        <taxon>Eukaryota</taxon>
        <taxon>Viridiplantae</taxon>
        <taxon>Streptophyta</taxon>
        <taxon>Embryophyta</taxon>
        <taxon>Tracheophyta</taxon>
        <taxon>Spermatophyta</taxon>
        <taxon>Magnoliopsida</taxon>
        <taxon>eudicotyledons</taxon>
        <taxon>Gunneridae</taxon>
        <taxon>Pentapetalae</taxon>
        <taxon>rosids</taxon>
        <taxon>malvids</taxon>
        <taxon>Malvales</taxon>
        <taxon>Malvaceae</taxon>
        <taxon>Malvoideae</taxon>
        <taxon>Hibiscus</taxon>
    </lineage>
</organism>
<feature type="region of interest" description="Disordered" evidence="1">
    <location>
        <begin position="1"/>
        <end position="33"/>
    </location>
</feature>
<dbReference type="EMBL" id="JBBPBN010000037">
    <property type="protein sequence ID" value="KAK9000725.1"/>
    <property type="molecule type" value="Genomic_DNA"/>
</dbReference>
<reference evidence="2 3" key="1">
    <citation type="journal article" date="2024" name="G3 (Bethesda)">
        <title>Genome assembly of Hibiscus sabdariffa L. provides insights into metabolisms of medicinal natural products.</title>
        <authorList>
            <person name="Kim T."/>
        </authorList>
    </citation>
    <scope>NUCLEOTIDE SEQUENCE [LARGE SCALE GENOMIC DNA]</scope>
    <source>
        <strain evidence="2">TK-2024</strain>
        <tissue evidence="2">Old leaves</tissue>
    </source>
</reference>
<sequence>MEPEDPPVNMPRGSAVDPDEEDNNVTPSDSSDAKRPKLALLFRCYVLSSSSRVEPHRGLQQRDEIYRHRGSSDSITSSLLIR</sequence>
<proteinExistence type="predicted"/>